<dbReference type="Pfam" id="PF07336">
    <property type="entry name" value="ABATE"/>
    <property type="match status" value="1"/>
</dbReference>
<accession>A0ABS1NZB1</accession>
<dbReference type="InterPro" id="IPR023286">
    <property type="entry name" value="ABATE_dom_sf"/>
</dbReference>
<dbReference type="EMBL" id="JAERRH010000004">
    <property type="protein sequence ID" value="MBL1105451.1"/>
    <property type="molecule type" value="Genomic_DNA"/>
</dbReference>
<evidence type="ECO:0000313" key="4">
    <source>
        <dbReference type="Proteomes" id="UP000621386"/>
    </source>
</evidence>
<dbReference type="InterPro" id="IPR010852">
    <property type="entry name" value="ABATE"/>
</dbReference>
<dbReference type="Pfam" id="PF11706">
    <property type="entry name" value="zf-CGNR"/>
    <property type="match status" value="1"/>
</dbReference>
<gene>
    <name evidence="3" type="ORF">JK361_12765</name>
</gene>
<dbReference type="PANTHER" id="PTHR35525">
    <property type="entry name" value="BLL6575 PROTEIN"/>
    <property type="match status" value="1"/>
</dbReference>
<feature type="compositionally biased region" description="Pro residues" evidence="1">
    <location>
        <begin position="31"/>
        <end position="106"/>
    </location>
</feature>
<proteinExistence type="predicted"/>
<dbReference type="SUPFAM" id="SSF160904">
    <property type="entry name" value="Jann2411-like"/>
    <property type="match status" value="1"/>
</dbReference>
<evidence type="ECO:0000259" key="2">
    <source>
        <dbReference type="Pfam" id="PF11706"/>
    </source>
</evidence>
<evidence type="ECO:0000313" key="3">
    <source>
        <dbReference type="EMBL" id="MBL1105451.1"/>
    </source>
</evidence>
<protein>
    <submittedName>
        <fullName evidence="3">ABATE domain-containing protein</fullName>
    </submittedName>
</protein>
<comment type="caution">
    <text evidence="3">The sequence shown here is derived from an EMBL/GenBank/DDBJ whole genome shotgun (WGS) entry which is preliminary data.</text>
</comment>
<feature type="domain" description="Zinc finger CGNR" evidence="2">
    <location>
        <begin position="245"/>
        <end position="284"/>
    </location>
</feature>
<dbReference type="Proteomes" id="UP000621386">
    <property type="component" value="Unassembled WGS sequence"/>
</dbReference>
<dbReference type="PANTHER" id="PTHR35525:SF3">
    <property type="entry name" value="BLL6575 PROTEIN"/>
    <property type="match status" value="1"/>
</dbReference>
<name>A0ABS1NZB1_9ACTN</name>
<dbReference type="InterPro" id="IPR021005">
    <property type="entry name" value="Znf_CGNR"/>
</dbReference>
<evidence type="ECO:0000256" key="1">
    <source>
        <dbReference type="SAM" id="MobiDB-lite"/>
    </source>
</evidence>
<dbReference type="Gene3D" id="1.10.3300.10">
    <property type="entry name" value="Jann2411-like domain"/>
    <property type="match status" value="1"/>
</dbReference>
<reference evidence="3 4" key="1">
    <citation type="submission" date="2021-01" db="EMBL/GenBank/DDBJ databases">
        <title>WGS of actinomycetes isolated from Thailand.</title>
        <authorList>
            <person name="Thawai C."/>
        </authorList>
    </citation>
    <scope>NUCLEOTIDE SEQUENCE [LARGE SCALE GENOMIC DNA]</scope>
    <source>
        <strain evidence="3 4">CH5-8</strain>
    </source>
</reference>
<organism evidence="3 4">
    <name type="scientific">Streptomyces musisoli</name>
    <dbReference type="NCBI Taxonomy" id="2802280"/>
    <lineage>
        <taxon>Bacteria</taxon>
        <taxon>Bacillati</taxon>
        <taxon>Actinomycetota</taxon>
        <taxon>Actinomycetes</taxon>
        <taxon>Kitasatosporales</taxon>
        <taxon>Streptomycetaceae</taxon>
        <taxon>Streptomyces</taxon>
    </lineage>
</organism>
<sequence length="291" mass="30139">MRDVRESDEAHGTARGRRLLRHEDRPAGRHPGPPPFPPVTEPLPSAPGPESPLPGAPGRSGPPPDAPGTEPPLPPAPGAEPPPPSSPGTEPPPPAPGSGVPLPPAPGADRHPALDLANTAITLPGGQSADLLGTPSAARHWLVERGLAPDAADLRETCAGRLRALREQVRALLAARIDGHPAPADALAALNGALTLAPAASLLHWSPDRGLYRAAAHPTTQIVEHALAALAADAADLLTGPDAERLTACGSPPCNRYLLRHGRRHWCSTRCGDRARAARAYARRTGRNAPD</sequence>
<keyword evidence="4" id="KW-1185">Reference proteome</keyword>
<feature type="region of interest" description="Disordered" evidence="1">
    <location>
        <begin position="1"/>
        <end position="112"/>
    </location>
</feature>
<feature type="compositionally biased region" description="Basic and acidic residues" evidence="1">
    <location>
        <begin position="1"/>
        <end position="12"/>
    </location>
</feature>
<dbReference type="PRINTS" id="PR01217">
    <property type="entry name" value="PRICHEXTENSN"/>
</dbReference>